<dbReference type="EMBL" id="CCBP010000118">
    <property type="protein sequence ID" value="CDO72819.1"/>
    <property type="molecule type" value="Genomic_DNA"/>
</dbReference>
<proteinExistence type="predicted"/>
<name>A0A060SKV2_PYCCI</name>
<comment type="caution">
    <text evidence="1">The sequence shown here is derived from an EMBL/GenBank/DDBJ whole genome shotgun (WGS) entry which is preliminary data.</text>
</comment>
<dbReference type="InterPro" id="IPR016169">
    <property type="entry name" value="FAD-bd_PCMH_sub2"/>
</dbReference>
<sequence length="111" mass="12404">MYVCVRMAGGGGQFGIVVEFVFRTHPYAGPFGSGIIAYPGSELESVLKVIKVSLSRFLSAGLTLIAIARLHSQEWQTTQTPADRLTISFSRPAPHFKVCMPRCLRRHRRRL</sequence>
<protein>
    <submittedName>
        <fullName evidence="1">Uncharacterized protein</fullName>
    </submittedName>
</protein>
<reference evidence="1" key="1">
    <citation type="submission" date="2014-01" db="EMBL/GenBank/DDBJ databases">
        <title>The genome of the white-rot fungus Pycnoporus cinnabarinus: a basidiomycete model with a versatile arsenal for lignocellulosic biomass breakdown.</title>
        <authorList>
            <person name="Levasseur A."/>
            <person name="Lomascolo A."/>
            <person name="Ruiz-Duenas F.J."/>
            <person name="Uzan E."/>
            <person name="Piumi F."/>
            <person name="Kues U."/>
            <person name="Ram A.F.J."/>
            <person name="Murat C."/>
            <person name="Haon M."/>
            <person name="Benoit I."/>
            <person name="Arfi Y."/>
            <person name="Chevret D."/>
            <person name="Drula E."/>
            <person name="Kwon M.J."/>
            <person name="Gouret P."/>
            <person name="Lesage-Meessen L."/>
            <person name="Lombard V."/>
            <person name="Mariette J."/>
            <person name="Noirot C."/>
            <person name="Park J."/>
            <person name="Patyshakuliyeva A."/>
            <person name="Wieneger R.A.B."/>
            <person name="Wosten H.A.B."/>
            <person name="Martin F."/>
            <person name="Coutinho P.M."/>
            <person name="de Vries R."/>
            <person name="Martinez A.T."/>
            <person name="Klopp C."/>
            <person name="Pontarotti P."/>
            <person name="Henrissat B."/>
            <person name="Record E."/>
        </authorList>
    </citation>
    <scope>NUCLEOTIDE SEQUENCE [LARGE SCALE GENOMIC DNA]</scope>
    <source>
        <strain evidence="1">BRFM137</strain>
    </source>
</reference>
<evidence type="ECO:0000313" key="1">
    <source>
        <dbReference type="EMBL" id="CDO72819.1"/>
    </source>
</evidence>
<organism evidence="1 2">
    <name type="scientific">Pycnoporus cinnabarinus</name>
    <name type="common">Cinnabar-red polypore</name>
    <name type="synonym">Trametes cinnabarina</name>
    <dbReference type="NCBI Taxonomy" id="5643"/>
    <lineage>
        <taxon>Eukaryota</taxon>
        <taxon>Fungi</taxon>
        <taxon>Dikarya</taxon>
        <taxon>Basidiomycota</taxon>
        <taxon>Agaricomycotina</taxon>
        <taxon>Agaricomycetes</taxon>
        <taxon>Polyporales</taxon>
        <taxon>Polyporaceae</taxon>
        <taxon>Trametes</taxon>
    </lineage>
</organism>
<dbReference type="Proteomes" id="UP000029665">
    <property type="component" value="Unassembled WGS sequence"/>
</dbReference>
<dbReference type="STRING" id="5643.A0A060SKV2"/>
<dbReference type="Gene3D" id="3.30.465.10">
    <property type="match status" value="1"/>
</dbReference>
<accession>A0A060SKV2</accession>
<dbReference type="Gene3D" id="3.40.462.20">
    <property type="match status" value="1"/>
</dbReference>
<keyword evidence="2" id="KW-1185">Reference proteome</keyword>
<evidence type="ECO:0000313" key="2">
    <source>
        <dbReference type="Proteomes" id="UP000029665"/>
    </source>
</evidence>
<gene>
    <name evidence="1" type="ORF">BN946_scf185002.g4</name>
</gene>
<dbReference type="OrthoDB" id="415825at2759"/>
<dbReference type="HOGENOM" id="CLU_2159693_0_0_1"/>
<dbReference type="AlphaFoldDB" id="A0A060SKV2"/>